<evidence type="ECO:0000313" key="2">
    <source>
        <dbReference type="EMBL" id="ODA90642.1"/>
    </source>
</evidence>
<comment type="caution">
    <text evidence="2">The sequence shown here is derived from an EMBL/GenBank/DDBJ whole genome shotgun (WGS) entry which is preliminary data.</text>
</comment>
<dbReference type="AlphaFoldDB" id="A0A1E2SLB4"/>
<feature type="compositionally biased region" description="Basic and acidic residues" evidence="1">
    <location>
        <begin position="20"/>
        <end position="30"/>
    </location>
</feature>
<feature type="region of interest" description="Disordered" evidence="1">
    <location>
        <begin position="1"/>
        <end position="75"/>
    </location>
</feature>
<reference evidence="2 3" key="1">
    <citation type="submission" date="2015-11" db="EMBL/GenBank/DDBJ databases">
        <authorList>
            <person name="Zhang Y."/>
            <person name="Guo Z."/>
        </authorList>
    </citation>
    <scope>NUCLEOTIDE SEQUENCE [LARGE SCALE GENOMIC DNA]</scope>
    <source>
        <strain evidence="3">gdw1</strain>
    </source>
</reference>
<dbReference type="RefSeq" id="WP_041767774.1">
    <property type="nucleotide sequence ID" value="NZ_LNZG01000009.1"/>
</dbReference>
<protein>
    <submittedName>
        <fullName evidence="2">Uncharacterized protein</fullName>
    </submittedName>
</protein>
<sequence>MPLESEKTFETTSTSGQPVGDERRGPREVEGPQAETDAGETTVADIGAHQRAHRKRAGEDQRGLGSRRHSLDDPEGGAIHILHAVDDEGTQVVGEQFLGEGVDLGEQ</sequence>
<name>A0A1E2SLB4_LEIXY</name>
<dbReference type="Proteomes" id="UP000094426">
    <property type="component" value="Unassembled WGS sequence"/>
</dbReference>
<organism evidence="2 3">
    <name type="scientific">Leifsonia xyli subsp. xyli</name>
    <dbReference type="NCBI Taxonomy" id="59736"/>
    <lineage>
        <taxon>Bacteria</taxon>
        <taxon>Bacillati</taxon>
        <taxon>Actinomycetota</taxon>
        <taxon>Actinomycetes</taxon>
        <taxon>Micrococcales</taxon>
        <taxon>Microbacteriaceae</taxon>
        <taxon>Leifsonia</taxon>
    </lineage>
</organism>
<proteinExistence type="predicted"/>
<evidence type="ECO:0000256" key="1">
    <source>
        <dbReference type="SAM" id="MobiDB-lite"/>
    </source>
</evidence>
<gene>
    <name evidence="2" type="ORF">ATY41_09470</name>
</gene>
<accession>A0A1E2SLB4</accession>
<evidence type="ECO:0000313" key="3">
    <source>
        <dbReference type="Proteomes" id="UP000094426"/>
    </source>
</evidence>
<dbReference type="EMBL" id="LNZG01000009">
    <property type="protein sequence ID" value="ODA90642.1"/>
    <property type="molecule type" value="Genomic_DNA"/>
</dbReference>